<dbReference type="GO" id="GO:0004315">
    <property type="term" value="F:3-oxoacyl-[acyl-carrier-protein] synthase activity"/>
    <property type="evidence" value="ECO:0007669"/>
    <property type="project" value="TreeGrafter"/>
</dbReference>
<dbReference type="InterPro" id="IPR000794">
    <property type="entry name" value="Beta-ketoacyl_synthase"/>
</dbReference>
<evidence type="ECO:0000259" key="5">
    <source>
        <dbReference type="PROSITE" id="PS52004"/>
    </source>
</evidence>
<dbReference type="Gene3D" id="3.40.47.10">
    <property type="match status" value="2"/>
</dbReference>
<feature type="domain" description="Ketosynthase family 3 (KS3)" evidence="5">
    <location>
        <begin position="2"/>
        <end position="396"/>
    </location>
</feature>
<dbReference type="InterPro" id="IPR020841">
    <property type="entry name" value="PKS_Beta-ketoAc_synthase_dom"/>
</dbReference>
<dbReference type="InterPro" id="IPR016039">
    <property type="entry name" value="Thiolase-like"/>
</dbReference>
<dbReference type="SUPFAM" id="SSF53901">
    <property type="entry name" value="Thiolase-like"/>
    <property type="match status" value="2"/>
</dbReference>
<dbReference type="AlphaFoldDB" id="A0A941BEP9"/>
<dbReference type="GO" id="GO:0005829">
    <property type="term" value="C:cytosol"/>
    <property type="evidence" value="ECO:0007669"/>
    <property type="project" value="TreeGrafter"/>
</dbReference>
<accession>A0A941BEP9</accession>
<dbReference type="InterPro" id="IPR014031">
    <property type="entry name" value="Ketoacyl_synth_C"/>
</dbReference>
<sequence length="398" mass="41704">MHPELVITAASAVGPFGDDPQSLWSSLTAGQPLPLPPCVDAGTLPDFDLRRFHDSRDGHRRPRTSQYAMAAAARAIGQARLDSDPQVDRDEVAIVYGTGTGPVSLTQRMLAALVDKGLTGVEPLWFQESVFNAPASWVGIEFGFRGPLVALPMGWAAGGHALATAADMLQFGHAEIALVLLSDELAPVAEQAYRALGMTTPNDGGDDATRPLDRRANGTRLGEGAAAVVLETAESARRRGVTPLARLTGWSVTSDEFGVGAKDAGTPALDDAMTAALAMAGRQQVDAVYSGAYGTLDAARAEAHAMQRVFGPQQPPLTNIRGVVGEARGATALWNIVAALSSLDTGLLPPAVGCEQPDPDWGLRIAGQDEPPDAIDTVLCNAYWVNGVNTSIVLETAR</sequence>
<dbReference type="EMBL" id="JAGQDE010000002">
    <property type="protein sequence ID" value="MBQ0957956.1"/>
    <property type="molecule type" value="Genomic_DNA"/>
</dbReference>
<comment type="similarity">
    <text evidence="2 4">Belongs to the thiolase-like superfamily. Beta-ketoacyl-ACP synthases family.</text>
</comment>
<evidence type="ECO:0000313" key="7">
    <source>
        <dbReference type="Proteomes" id="UP000678374"/>
    </source>
</evidence>
<dbReference type="RefSeq" id="WP_210800356.1">
    <property type="nucleotide sequence ID" value="NZ_JAGQDE010000002.1"/>
</dbReference>
<dbReference type="Pfam" id="PF00109">
    <property type="entry name" value="ketoacyl-synt"/>
    <property type="match status" value="1"/>
</dbReference>
<evidence type="ECO:0000256" key="4">
    <source>
        <dbReference type="RuleBase" id="RU003694"/>
    </source>
</evidence>
<dbReference type="InterPro" id="IPR014030">
    <property type="entry name" value="Ketoacyl_synth_N"/>
</dbReference>
<evidence type="ECO:0000256" key="2">
    <source>
        <dbReference type="ARBA" id="ARBA00008467"/>
    </source>
</evidence>
<keyword evidence="7" id="KW-1185">Reference proteome</keyword>
<comment type="caution">
    <text evidence="6">The sequence shown here is derived from an EMBL/GenBank/DDBJ whole genome shotgun (WGS) entry which is preliminary data.</text>
</comment>
<dbReference type="PANTHER" id="PTHR11712">
    <property type="entry name" value="POLYKETIDE SYNTHASE-RELATED"/>
    <property type="match status" value="1"/>
</dbReference>
<dbReference type="PANTHER" id="PTHR11712:SF336">
    <property type="entry name" value="3-OXOACYL-[ACYL-CARRIER-PROTEIN] SYNTHASE, MITOCHONDRIAL"/>
    <property type="match status" value="1"/>
</dbReference>
<evidence type="ECO:0000256" key="3">
    <source>
        <dbReference type="ARBA" id="ARBA00022679"/>
    </source>
</evidence>
<dbReference type="GO" id="GO:0006633">
    <property type="term" value="P:fatty acid biosynthetic process"/>
    <property type="evidence" value="ECO:0007669"/>
    <property type="project" value="TreeGrafter"/>
</dbReference>
<keyword evidence="3 4" id="KW-0808">Transferase</keyword>
<evidence type="ECO:0000256" key="1">
    <source>
        <dbReference type="ARBA" id="ARBA00005194"/>
    </source>
</evidence>
<reference evidence="6" key="1">
    <citation type="submission" date="2021-04" db="EMBL/GenBank/DDBJ databases">
        <title>The genome sequence of Ideonella sp. 4Y11.</title>
        <authorList>
            <person name="Liu Y."/>
        </authorList>
    </citation>
    <scope>NUCLEOTIDE SEQUENCE</scope>
    <source>
        <strain evidence="6">4Y11</strain>
    </source>
</reference>
<dbReference type="Pfam" id="PF02801">
    <property type="entry name" value="Ketoacyl-synt_C"/>
    <property type="match status" value="1"/>
</dbReference>
<protein>
    <recommendedName>
        <fullName evidence="5">Ketosynthase family 3 (KS3) domain-containing protein</fullName>
    </recommendedName>
</protein>
<organism evidence="6 7">
    <name type="scientific">Ideonella aquatica</name>
    <dbReference type="NCBI Taxonomy" id="2824119"/>
    <lineage>
        <taxon>Bacteria</taxon>
        <taxon>Pseudomonadati</taxon>
        <taxon>Pseudomonadota</taxon>
        <taxon>Betaproteobacteria</taxon>
        <taxon>Burkholderiales</taxon>
        <taxon>Sphaerotilaceae</taxon>
        <taxon>Ideonella</taxon>
    </lineage>
</organism>
<dbReference type="Proteomes" id="UP000678374">
    <property type="component" value="Unassembled WGS sequence"/>
</dbReference>
<name>A0A941BEP9_9BURK</name>
<gene>
    <name evidence="6" type="ORF">KAK06_03195</name>
</gene>
<dbReference type="SMART" id="SM00825">
    <property type="entry name" value="PKS_KS"/>
    <property type="match status" value="1"/>
</dbReference>
<comment type="pathway">
    <text evidence="1">Lipid metabolism; fatty acid biosynthesis.</text>
</comment>
<dbReference type="PROSITE" id="PS52004">
    <property type="entry name" value="KS3_2"/>
    <property type="match status" value="1"/>
</dbReference>
<proteinExistence type="inferred from homology"/>
<evidence type="ECO:0000313" key="6">
    <source>
        <dbReference type="EMBL" id="MBQ0957956.1"/>
    </source>
</evidence>